<evidence type="ECO:0000256" key="4">
    <source>
        <dbReference type="ARBA" id="ARBA00022927"/>
    </source>
</evidence>
<dbReference type="GO" id="GO:0004059">
    <property type="term" value="F:aralkylamine N-acetyltransferase activity"/>
    <property type="evidence" value="ECO:0007669"/>
    <property type="project" value="TreeGrafter"/>
</dbReference>
<dbReference type="GO" id="GO:0007264">
    <property type="term" value="P:small GTPase-mediated signal transduction"/>
    <property type="evidence" value="ECO:0007669"/>
    <property type="project" value="InterPro"/>
</dbReference>
<evidence type="ECO:0000256" key="5">
    <source>
        <dbReference type="ARBA" id="ARBA00023315"/>
    </source>
</evidence>
<keyword evidence="5" id="KW-0012">Acyltransferase</keyword>
<dbReference type="Gene3D" id="3.40.630.30">
    <property type="match status" value="1"/>
</dbReference>
<dbReference type="InterPro" id="IPR007515">
    <property type="entry name" value="Mss4"/>
</dbReference>
<dbReference type="Pfam" id="PF04421">
    <property type="entry name" value="Mss4"/>
    <property type="match status" value="1"/>
</dbReference>
<dbReference type="InterPro" id="IPR011057">
    <property type="entry name" value="Mss4-like_sf"/>
</dbReference>
<dbReference type="PANTHER" id="PTHR10908">
    <property type="entry name" value="SEROTONIN N-ACETYLTRANSFERASE"/>
    <property type="match status" value="1"/>
</dbReference>
<evidence type="ECO:0000256" key="3">
    <source>
        <dbReference type="ARBA" id="ARBA00022679"/>
    </source>
</evidence>
<dbReference type="GO" id="GO:0015031">
    <property type="term" value="P:protein transport"/>
    <property type="evidence" value="ECO:0007669"/>
    <property type="project" value="UniProtKB-KW"/>
</dbReference>
<feature type="region of interest" description="Disordered" evidence="6">
    <location>
        <begin position="467"/>
        <end position="502"/>
    </location>
</feature>
<keyword evidence="8" id="KW-1185">Reference proteome</keyword>
<keyword evidence="2" id="KW-0344">Guanine-nucleotide releasing factor</keyword>
<dbReference type="AlphaFoldDB" id="A0AAJ6CJ70"/>
<feature type="compositionally biased region" description="Basic residues" evidence="6">
    <location>
        <begin position="12"/>
        <end position="23"/>
    </location>
</feature>
<evidence type="ECO:0000256" key="6">
    <source>
        <dbReference type="SAM" id="MobiDB-lite"/>
    </source>
</evidence>
<dbReference type="EMBL" id="CP119916">
    <property type="protein sequence ID" value="WFD14396.1"/>
    <property type="molecule type" value="Genomic_DNA"/>
</dbReference>
<dbReference type="GO" id="GO:0005085">
    <property type="term" value="F:guanyl-nucleotide exchange factor activity"/>
    <property type="evidence" value="ECO:0007669"/>
    <property type="project" value="UniProtKB-KW"/>
</dbReference>
<evidence type="ECO:0000313" key="8">
    <source>
        <dbReference type="Proteomes" id="UP001217582"/>
    </source>
</evidence>
<feature type="region of interest" description="Disordered" evidence="6">
    <location>
        <begin position="1"/>
        <end position="23"/>
    </location>
</feature>
<dbReference type="SUPFAM" id="SSF51316">
    <property type="entry name" value="Mss4-like"/>
    <property type="match status" value="1"/>
</dbReference>
<accession>A0AAJ6CJ70</accession>
<dbReference type="PANTHER" id="PTHR10908:SF0">
    <property type="entry name" value="SEROTONIN N-ACETYLTRANSFERASE"/>
    <property type="match status" value="1"/>
</dbReference>
<name>A0AAJ6CJ70_9BASI</name>
<evidence type="ECO:0000256" key="1">
    <source>
        <dbReference type="ARBA" id="ARBA00022448"/>
    </source>
</evidence>
<keyword evidence="3" id="KW-0808">Transferase</keyword>
<evidence type="ECO:0008006" key="9">
    <source>
        <dbReference type="Google" id="ProtNLM"/>
    </source>
</evidence>
<keyword evidence="1" id="KW-0813">Transport</keyword>
<gene>
    <name evidence="7" type="ORF">MARU1_000400</name>
</gene>
<reference evidence="7 8" key="1">
    <citation type="submission" date="2023-03" db="EMBL/GenBank/DDBJ databases">
        <title>Mating type loci evolution in Malassezia.</title>
        <authorList>
            <person name="Coelho M.A."/>
        </authorList>
    </citation>
    <scope>NUCLEOTIDE SEQUENCE [LARGE SCALE GENOMIC DNA]</scope>
    <source>
        <strain evidence="7 8">CBS 13387</strain>
    </source>
</reference>
<evidence type="ECO:0000256" key="2">
    <source>
        <dbReference type="ARBA" id="ARBA00022658"/>
    </source>
</evidence>
<keyword evidence="4" id="KW-0653">Protein transport</keyword>
<dbReference type="GO" id="GO:0005737">
    <property type="term" value="C:cytoplasm"/>
    <property type="evidence" value="ECO:0007669"/>
    <property type="project" value="TreeGrafter"/>
</dbReference>
<dbReference type="Gene3D" id="2.170.150.10">
    <property type="entry name" value="Metal Binding Protein, Guanine Nucleotide Exchange Factor, Chain A"/>
    <property type="match status" value="1"/>
</dbReference>
<proteinExistence type="predicted"/>
<dbReference type="SUPFAM" id="SSF55729">
    <property type="entry name" value="Acyl-CoA N-acyltransferases (Nat)"/>
    <property type="match status" value="1"/>
</dbReference>
<organism evidence="7 8">
    <name type="scientific">Malassezia arunalokei</name>
    <dbReference type="NCBI Taxonomy" id="1514897"/>
    <lineage>
        <taxon>Eukaryota</taxon>
        <taxon>Fungi</taxon>
        <taxon>Dikarya</taxon>
        <taxon>Basidiomycota</taxon>
        <taxon>Ustilaginomycotina</taxon>
        <taxon>Malasseziomycetes</taxon>
        <taxon>Malasseziales</taxon>
        <taxon>Malasseziaceae</taxon>
        <taxon>Malassezia</taxon>
    </lineage>
</organism>
<feature type="compositionally biased region" description="Low complexity" evidence="6">
    <location>
        <begin position="467"/>
        <end position="490"/>
    </location>
</feature>
<dbReference type="Proteomes" id="UP001217582">
    <property type="component" value="Chromosome 1"/>
</dbReference>
<evidence type="ECO:0000313" key="7">
    <source>
        <dbReference type="EMBL" id="WFD14396.1"/>
    </source>
</evidence>
<protein>
    <recommendedName>
        <fullName evidence="9">N-acetyltransferase domain-containing protein</fullName>
    </recommendedName>
</protein>
<dbReference type="InterPro" id="IPR016181">
    <property type="entry name" value="Acyl_CoA_acyltransferase"/>
</dbReference>
<dbReference type="InterPro" id="IPR011323">
    <property type="entry name" value="Mss4/transl-control_tumour"/>
</dbReference>
<dbReference type="InterPro" id="IPR051635">
    <property type="entry name" value="SNAT-like"/>
</dbReference>
<sequence>MSRSETAPPALRPHRSNSMMHHKQSITIDTLRMDELRAAQHVLSTYFPHEEVPSIAQLSTRFEQAPHLTLGAFVTLPPPMVSGPLSGTYDSRRKLVGVISATASPANITQSMYGHSTSNLARVVCIQDFGVEQGQRHQGIGTKLLVTFIRRLQTMDFGDKAHGQEYEIISVVCPRRRKSFFQRFDFQFHSYSYEQRAADVWAEMRRPINTSTSLSIDTSFAQEDWADQHSALSSKGMLPLLETATHQTSSLSYLASDTEGLSSSYEPSMFRYEPNSPSVMTPVSATPNNDHTLALLLQKANMTEGAARDLGITPSSAPNKHKKNPGKALEAIFGEAFASKTFEEDIRQAVKSRIVDFKYYLNLHPLLCPNESCDCTLVARNSAEWSIRETGPLMNTVPSVNGETSASLGNLDNPIAPWMNSLFQTSSDAHATIGPLRGFWHVPNPMGFDNVTFSRCVEWIVPNRTFQSSQTQESSSPSSSLTSHTGRSSSIGVRRKRSSRNSFSTLRQSLHILESSPHEVPENAVLDATDESRLDVMPGEKRLVKHILCPDCGCGPLGFAILPRTSTHETQQKDIQDNDCYLAAFRVRYNV</sequence>